<protein>
    <submittedName>
        <fullName evidence="5">Uncharacterized protein</fullName>
    </submittedName>
</protein>
<dbReference type="EMBL" id="JAGEOK010000003">
    <property type="protein sequence ID" value="MBO2436871.1"/>
    <property type="molecule type" value="Genomic_DNA"/>
</dbReference>
<keyword evidence="6" id="KW-1185">Reference proteome</keyword>
<evidence type="ECO:0000256" key="2">
    <source>
        <dbReference type="ARBA" id="ARBA00022490"/>
    </source>
</evidence>
<evidence type="ECO:0000256" key="1">
    <source>
        <dbReference type="ARBA" id="ARBA00004496"/>
    </source>
</evidence>
<dbReference type="PRINTS" id="PR01574">
    <property type="entry name" value="TUBBYPROTEIN"/>
</dbReference>
<evidence type="ECO:0000256" key="3">
    <source>
        <dbReference type="SAM" id="Coils"/>
    </source>
</evidence>
<proteinExistence type="predicted"/>
<gene>
    <name evidence="5" type="ORF">J4557_04985</name>
</gene>
<feature type="compositionally biased region" description="Low complexity" evidence="4">
    <location>
        <begin position="171"/>
        <end position="186"/>
    </location>
</feature>
<keyword evidence="3" id="KW-0175">Coiled coil</keyword>
<feature type="compositionally biased region" description="Low complexity" evidence="4">
    <location>
        <begin position="121"/>
        <end position="136"/>
    </location>
</feature>
<evidence type="ECO:0000313" key="6">
    <source>
        <dbReference type="Proteomes" id="UP000666915"/>
    </source>
</evidence>
<organism evidence="5 6">
    <name type="scientific">Actinomadura nitritigenes</name>
    <dbReference type="NCBI Taxonomy" id="134602"/>
    <lineage>
        <taxon>Bacteria</taxon>
        <taxon>Bacillati</taxon>
        <taxon>Actinomycetota</taxon>
        <taxon>Actinomycetes</taxon>
        <taxon>Streptosporangiales</taxon>
        <taxon>Thermomonosporaceae</taxon>
        <taxon>Actinomadura</taxon>
    </lineage>
</organism>
<dbReference type="InterPro" id="IPR005398">
    <property type="entry name" value="Tubby_N"/>
</dbReference>
<evidence type="ECO:0000313" key="5">
    <source>
        <dbReference type="EMBL" id="MBO2436871.1"/>
    </source>
</evidence>
<feature type="coiled-coil region" evidence="3">
    <location>
        <begin position="21"/>
        <end position="73"/>
    </location>
</feature>
<keyword evidence="2" id="KW-0963">Cytoplasm</keyword>
<dbReference type="RefSeq" id="WP_208265154.1">
    <property type="nucleotide sequence ID" value="NZ_JAGEOK010000003.1"/>
</dbReference>
<feature type="compositionally biased region" description="Low complexity" evidence="4">
    <location>
        <begin position="92"/>
        <end position="104"/>
    </location>
</feature>
<comment type="subcellular location">
    <subcellularLocation>
        <location evidence="1">Cytoplasm</location>
    </subcellularLocation>
</comment>
<name>A0ABS3QSC5_9ACTN</name>
<feature type="compositionally biased region" description="Basic and acidic residues" evidence="4">
    <location>
        <begin position="187"/>
        <end position="198"/>
    </location>
</feature>
<feature type="compositionally biased region" description="Basic residues" evidence="4">
    <location>
        <begin position="199"/>
        <end position="216"/>
    </location>
</feature>
<dbReference type="Proteomes" id="UP000666915">
    <property type="component" value="Unassembled WGS sequence"/>
</dbReference>
<evidence type="ECO:0000256" key="4">
    <source>
        <dbReference type="SAM" id="MobiDB-lite"/>
    </source>
</evidence>
<sequence>MTSTPHRYETDGPATRAPSALDELRAAYREQLNQLAAERDEARRQARRAKAQAAVARADLASLQSRVQELLAAAARHLPDLPAVAPAERPAEIEAASAASRALPVPEPARAEGTGSERPENGPAAIEPAAAESAAAVRPGDARPVPVGAAAVSGTRRPAGDPDDTHETRHAAPARAVAAAETAGAEHPAERAGGEPARHQNRRKSRKAGRRSVRTG</sequence>
<feature type="region of interest" description="Disordered" evidence="4">
    <location>
        <begin position="92"/>
        <end position="216"/>
    </location>
</feature>
<feature type="compositionally biased region" description="Basic and acidic residues" evidence="4">
    <location>
        <begin position="158"/>
        <end position="170"/>
    </location>
</feature>
<accession>A0ABS3QSC5</accession>
<comment type="caution">
    <text evidence="5">The sequence shown here is derived from an EMBL/GenBank/DDBJ whole genome shotgun (WGS) entry which is preliminary data.</text>
</comment>
<reference evidence="5 6" key="1">
    <citation type="submission" date="2021-03" db="EMBL/GenBank/DDBJ databases">
        <authorList>
            <person name="Kanchanasin P."/>
            <person name="Saeng-In P."/>
            <person name="Phongsopitanun W."/>
            <person name="Yuki M."/>
            <person name="Kudo T."/>
            <person name="Ohkuma M."/>
            <person name="Tanasupawat S."/>
        </authorList>
    </citation>
    <scope>NUCLEOTIDE SEQUENCE [LARGE SCALE GENOMIC DNA]</scope>
    <source>
        <strain evidence="5 6">L46</strain>
    </source>
</reference>